<evidence type="ECO:0000256" key="4">
    <source>
        <dbReference type="ARBA" id="ARBA00022989"/>
    </source>
</evidence>
<dbReference type="PANTHER" id="PTHR21229">
    <property type="entry name" value="LUNG SEVEN TRANSMEMBRANE RECEPTOR"/>
    <property type="match status" value="1"/>
</dbReference>
<dbReference type="GO" id="GO:0016020">
    <property type="term" value="C:membrane"/>
    <property type="evidence" value="ECO:0007669"/>
    <property type="project" value="UniProtKB-SubCell"/>
</dbReference>
<feature type="domain" description="GOST seven transmembrane" evidence="7">
    <location>
        <begin position="35"/>
        <end position="275"/>
    </location>
</feature>
<dbReference type="InterPro" id="IPR009637">
    <property type="entry name" value="GPR107/GPR108-like"/>
</dbReference>
<keyword evidence="4 6" id="KW-1133">Transmembrane helix</keyword>
<dbReference type="GO" id="GO:0005794">
    <property type="term" value="C:Golgi apparatus"/>
    <property type="evidence" value="ECO:0007669"/>
    <property type="project" value="TreeGrafter"/>
</dbReference>
<dbReference type="InParanoid" id="D8LUV0"/>
<comment type="subcellular location">
    <subcellularLocation>
        <location evidence="1">Membrane</location>
        <topology evidence="1">Multi-pass membrane protein</topology>
    </subcellularLocation>
</comment>
<dbReference type="Proteomes" id="UP000008312">
    <property type="component" value="Unassembled WGS sequence"/>
</dbReference>
<evidence type="ECO:0000313" key="9">
    <source>
        <dbReference type="Proteomes" id="UP000008312"/>
    </source>
</evidence>
<organism evidence="8">
    <name type="scientific">Blastocystis hominis</name>
    <dbReference type="NCBI Taxonomy" id="12968"/>
    <lineage>
        <taxon>Eukaryota</taxon>
        <taxon>Sar</taxon>
        <taxon>Stramenopiles</taxon>
        <taxon>Bigyra</taxon>
        <taxon>Opalozoa</taxon>
        <taxon>Opalinata</taxon>
        <taxon>Blastocystidae</taxon>
        <taxon>Blastocystis</taxon>
    </lineage>
</organism>
<keyword evidence="5 6" id="KW-0472">Membrane</keyword>
<dbReference type="EMBL" id="FN668638">
    <property type="protein sequence ID" value="CBK19589.2"/>
    <property type="molecule type" value="Genomic_DNA"/>
</dbReference>
<gene>
    <name evidence="8" type="ORF">GSBLH_T00000047001</name>
</gene>
<proteinExistence type="predicted"/>
<evidence type="ECO:0000313" key="8">
    <source>
        <dbReference type="EMBL" id="CBK19589.2"/>
    </source>
</evidence>
<protein>
    <recommendedName>
        <fullName evidence="7">GOST seven transmembrane domain-containing protein</fullName>
    </recommendedName>
</protein>
<dbReference type="OMA" id="DGMSDIQ"/>
<evidence type="ECO:0000256" key="5">
    <source>
        <dbReference type="ARBA" id="ARBA00023136"/>
    </source>
</evidence>
<dbReference type="PANTHER" id="PTHR21229:SF1">
    <property type="entry name" value="GH17801P"/>
    <property type="match status" value="1"/>
</dbReference>
<keyword evidence="9" id="KW-1185">Reference proteome</keyword>
<sequence length="329" mass="37202">MMLAFCDSATANLNVTGSITVMNPYGHFPARLYGLLPFTKFLSVLSFGLLLFWCLRCITLKKQVMNVHKMILVVLGSFFIDEILRLLNITYYNNYGSYSTTIAFTSVLFSVITRTVARCLTMMVVMGLGVTCSSLGNMGWKIAIAAIGYFVFSLWDSLSSIFSTSSSQSSLYLIPSALIDSFIYFSILQSLMKTIEDLKEKKQTSKLEIFLKLRNMIVIMVVFSAIYNGLFSYLIAKKALDSFWKYQWFFNDGIWSVFYFFILSAIVYLWTPNERSVAYAHHVQVATEEQAGGDSVSLQDGELQPRDMLDQVEVKTVDGDSNSLKPMNM</sequence>
<dbReference type="InterPro" id="IPR053937">
    <property type="entry name" value="GOST_TM"/>
</dbReference>
<feature type="transmembrane region" description="Helical" evidence="6">
    <location>
        <begin position="213"/>
        <end position="236"/>
    </location>
</feature>
<dbReference type="GeneID" id="24917369"/>
<feature type="transmembrane region" description="Helical" evidence="6">
    <location>
        <begin position="248"/>
        <end position="270"/>
    </location>
</feature>
<keyword evidence="2 6" id="KW-0812">Transmembrane</keyword>
<feature type="transmembrane region" description="Helical" evidence="6">
    <location>
        <begin position="124"/>
        <end position="152"/>
    </location>
</feature>
<feature type="transmembrane region" description="Helical" evidence="6">
    <location>
        <begin position="95"/>
        <end position="112"/>
    </location>
</feature>
<evidence type="ECO:0000256" key="1">
    <source>
        <dbReference type="ARBA" id="ARBA00004141"/>
    </source>
</evidence>
<evidence type="ECO:0000256" key="2">
    <source>
        <dbReference type="ARBA" id="ARBA00022692"/>
    </source>
</evidence>
<evidence type="ECO:0000256" key="3">
    <source>
        <dbReference type="ARBA" id="ARBA00022729"/>
    </source>
</evidence>
<dbReference type="OrthoDB" id="19932at2759"/>
<evidence type="ECO:0000259" key="7">
    <source>
        <dbReference type="Pfam" id="PF06814"/>
    </source>
</evidence>
<accession>D8LUV0</accession>
<feature type="transmembrane region" description="Helical" evidence="6">
    <location>
        <begin position="38"/>
        <end position="58"/>
    </location>
</feature>
<name>D8LUV0_BLAHO</name>
<feature type="transmembrane region" description="Helical" evidence="6">
    <location>
        <begin position="70"/>
        <end position="89"/>
    </location>
</feature>
<dbReference type="Pfam" id="PF06814">
    <property type="entry name" value="GOST_TM"/>
    <property type="match status" value="1"/>
</dbReference>
<dbReference type="AlphaFoldDB" id="D8LUV0"/>
<reference evidence="8" key="1">
    <citation type="submission" date="2010-02" db="EMBL/GenBank/DDBJ databases">
        <title>Sequencing and annotation of the Blastocystis hominis genome.</title>
        <authorList>
            <person name="Wincker P."/>
        </authorList>
    </citation>
    <scope>NUCLEOTIDE SEQUENCE</scope>
    <source>
        <strain evidence="8">Singapore isolate B</strain>
    </source>
</reference>
<evidence type="ECO:0000256" key="6">
    <source>
        <dbReference type="SAM" id="Phobius"/>
    </source>
</evidence>
<dbReference type="RefSeq" id="XP_012893637.1">
    <property type="nucleotide sequence ID" value="XM_013038183.1"/>
</dbReference>
<keyword evidence="3" id="KW-0732">Signal</keyword>
<feature type="transmembrane region" description="Helical" evidence="6">
    <location>
        <begin position="172"/>
        <end position="192"/>
    </location>
</feature>